<comment type="caution">
    <text evidence="1">The sequence shown here is derived from an EMBL/GenBank/DDBJ whole genome shotgun (WGS) entry which is preliminary data.</text>
</comment>
<gene>
    <name evidence="1" type="ORF">APLA_LOCUS8165</name>
</gene>
<dbReference type="Proteomes" id="UP000494106">
    <property type="component" value="Unassembled WGS sequence"/>
</dbReference>
<proteinExistence type="predicted"/>
<name>A0A8S1A2D0_ARCPL</name>
<accession>A0A8S1A2D0</accession>
<evidence type="ECO:0000313" key="1">
    <source>
        <dbReference type="EMBL" id="CAB3240007.1"/>
    </source>
</evidence>
<keyword evidence="2" id="KW-1185">Reference proteome</keyword>
<dbReference type="EMBL" id="CADEBC010000503">
    <property type="protein sequence ID" value="CAB3240007.1"/>
    <property type="molecule type" value="Genomic_DNA"/>
</dbReference>
<dbReference type="AlphaFoldDB" id="A0A8S1A2D0"/>
<evidence type="ECO:0000313" key="2">
    <source>
        <dbReference type="Proteomes" id="UP000494106"/>
    </source>
</evidence>
<protein>
    <submittedName>
        <fullName evidence="1">Uncharacterized protein</fullName>
    </submittedName>
</protein>
<reference evidence="1 2" key="1">
    <citation type="submission" date="2020-04" db="EMBL/GenBank/DDBJ databases">
        <authorList>
            <person name="Wallbank WR R."/>
            <person name="Pardo Diaz C."/>
            <person name="Kozak K."/>
            <person name="Martin S."/>
            <person name="Jiggins C."/>
            <person name="Moest M."/>
            <person name="Warren A I."/>
            <person name="Byers J.R.P. K."/>
            <person name="Montejo-Kovacevich G."/>
            <person name="Yen C E."/>
        </authorList>
    </citation>
    <scope>NUCLEOTIDE SEQUENCE [LARGE SCALE GENOMIC DNA]</scope>
</reference>
<sequence>MNQPQLHSGVDIRHVVPRRLLVTCVDAAGAGQSARLYAPCDSKQDRPSAHILEQPDSLAVCQACCTATVYRDDLIT</sequence>
<organism evidence="1 2">
    <name type="scientific">Arctia plantaginis</name>
    <name type="common">Wood tiger moth</name>
    <name type="synonym">Phalaena plantaginis</name>
    <dbReference type="NCBI Taxonomy" id="874455"/>
    <lineage>
        <taxon>Eukaryota</taxon>
        <taxon>Metazoa</taxon>
        <taxon>Ecdysozoa</taxon>
        <taxon>Arthropoda</taxon>
        <taxon>Hexapoda</taxon>
        <taxon>Insecta</taxon>
        <taxon>Pterygota</taxon>
        <taxon>Neoptera</taxon>
        <taxon>Endopterygota</taxon>
        <taxon>Lepidoptera</taxon>
        <taxon>Glossata</taxon>
        <taxon>Ditrysia</taxon>
        <taxon>Noctuoidea</taxon>
        <taxon>Erebidae</taxon>
        <taxon>Arctiinae</taxon>
        <taxon>Arctia</taxon>
    </lineage>
</organism>